<gene>
    <name evidence="14" type="ORF">LAQU0_S15e01750g</name>
</gene>
<keyword evidence="15" id="KW-1185">Reference proteome</keyword>
<evidence type="ECO:0000259" key="13">
    <source>
        <dbReference type="Pfam" id="PF08234"/>
    </source>
</evidence>
<evidence type="ECO:0000256" key="7">
    <source>
        <dbReference type="ARBA" id="ARBA00022838"/>
    </source>
</evidence>
<evidence type="ECO:0000256" key="2">
    <source>
        <dbReference type="ARBA" id="ARBA00006379"/>
    </source>
</evidence>
<comment type="function">
    <text evidence="1 11">Acts as a component of the essential kinetochore-associated NDC80 complex, which is required for chromosome segregation and spindle checkpoint activity.</text>
</comment>
<evidence type="ECO:0000256" key="3">
    <source>
        <dbReference type="ARBA" id="ARBA00011562"/>
    </source>
</evidence>
<accession>A0A0P1KWD0</accession>
<evidence type="ECO:0000313" key="15">
    <source>
        <dbReference type="Proteomes" id="UP000236544"/>
    </source>
</evidence>
<evidence type="ECO:0000256" key="10">
    <source>
        <dbReference type="ARBA" id="ARBA00023328"/>
    </source>
</evidence>
<dbReference type="GO" id="GO:0051301">
    <property type="term" value="P:cell division"/>
    <property type="evidence" value="ECO:0007669"/>
    <property type="project" value="UniProtKB-UniRule"/>
</dbReference>
<dbReference type="GO" id="GO:0007059">
    <property type="term" value="P:chromosome segregation"/>
    <property type="evidence" value="ECO:0007669"/>
    <property type="project" value="InterPro"/>
</dbReference>
<dbReference type="GO" id="GO:0031262">
    <property type="term" value="C:Ndc80 complex"/>
    <property type="evidence" value="ECO:0007669"/>
    <property type="project" value="InterPro"/>
</dbReference>
<evidence type="ECO:0000256" key="8">
    <source>
        <dbReference type="ARBA" id="ARBA00023054"/>
    </source>
</evidence>
<keyword evidence="7 11" id="KW-0995">Kinetochore</keyword>
<dbReference type="PANTHER" id="PTHR14281">
    <property type="entry name" value="KINETOCHORE PROTEIN SPC25-RELATED"/>
    <property type="match status" value="1"/>
</dbReference>
<keyword evidence="4 11" id="KW-0158">Chromosome</keyword>
<comment type="subcellular location">
    <subcellularLocation>
        <location evidence="11">Nucleus</location>
    </subcellularLocation>
    <subcellularLocation>
        <location evidence="11">Chromosome</location>
        <location evidence="11">Centromere</location>
        <location evidence="11">Kinetochore</location>
    </subcellularLocation>
</comment>
<proteinExistence type="inferred from homology"/>
<evidence type="ECO:0000256" key="9">
    <source>
        <dbReference type="ARBA" id="ARBA00023306"/>
    </source>
</evidence>
<evidence type="ECO:0000256" key="4">
    <source>
        <dbReference type="ARBA" id="ARBA00022454"/>
    </source>
</evidence>
<dbReference type="CDD" id="cd23784">
    <property type="entry name" value="RWD_Spc25"/>
    <property type="match status" value="1"/>
</dbReference>
<keyword evidence="6 11" id="KW-0498">Mitosis</keyword>
<sequence>MQIEHFAELRHEMEGFQSKLIAALEARKLTLLRAVEGYLQDVQRLEARQQESNTRLKQLKSQERALEQEIEISERERDETVAKAEVYKARKQQIDSEKAVLTKDSQELRKLLVQKQGEIQNKRMILQKQQQKDSLDAKAYEELLGLRIEAPEPEILKFIFNRVSEFDENASCEIAIDLSQASYKIVNSSPSLPIEALTEMELKLSSDGDLGSFLKESRAQLIAEHIRQK</sequence>
<evidence type="ECO:0000256" key="1">
    <source>
        <dbReference type="ARBA" id="ARBA00002772"/>
    </source>
</evidence>
<keyword evidence="8 12" id="KW-0175">Coiled coil</keyword>
<protein>
    <recommendedName>
        <fullName evidence="11">Kinetochore protein SPC25</fullName>
    </recommendedName>
</protein>
<dbReference type="Pfam" id="PF08234">
    <property type="entry name" value="Spindle_Spc25"/>
    <property type="match status" value="1"/>
</dbReference>
<name>A0A0P1KWD0_9SACH</name>
<evidence type="ECO:0000256" key="5">
    <source>
        <dbReference type="ARBA" id="ARBA00022618"/>
    </source>
</evidence>
<dbReference type="PANTHER" id="PTHR14281:SF0">
    <property type="entry name" value="KINETOCHORE PROTEIN SPC25"/>
    <property type="match status" value="1"/>
</dbReference>
<keyword evidence="5 11" id="KW-0132">Cell division</keyword>
<dbReference type="EMBL" id="LN890572">
    <property type="protein sequence ID" value="CUS24315.1"/>
    <property type="molecule type" value="Genomic_DNA"/>
</dbReference>
<feature type="coiled-coil region" evidence="12">
    <location>
        <begin position="42"/>
        <end position="83"/>
    </location>
</feature>
<evidence type="ECO:0000256" key="6">
    <source>
        <dbReference type="ARBA" id="ARBA00022776"/>
    </source>
</evidence>
<reference evidence="15" key="1">
    <citation type="submission" date="2015-10" db="EMBL/GenBank/DDBJ databases">
        <authorList>
            <person name="Devillers H."/>
        </authorList>
    </citation>
    <scope>NUCLEOTIDE SEQUENCE [LARGE SCALE GENOMIC DNA]</scope>
</reference>
<dbReference type="Gene3D" id="3.30.457.50">
    <property type="entry name" value="Chromosome segregation protein Spc25"/>
    <property type="match status" value="1"/>
</dbReference>
<comment type="similarity">
    <text evidence="2 11">Belongs to the SPC25 family.</text>
</comment>
<dbReference type="AlphaFoldDB" id="A0A0P1KWD0"/>
<dbReference type="Proteomes" id="UP000236544">
    <property type="component" value="Unassembled WGS sequence"/>
</dbReference>
<evidence type="ECO:0000256" key="12">
    <source>
        <dbReference type="SAM" id="Coils"/>
    </source>
</evidence>
<dbReference type="OrthoDB" id="4056921at2759"/>
<keyword evidence="10 11" id="KW-0137">Centromere</keyword>
<organism evidence="14 15">
    <name type="scientific">Lachancea quebecensis</name>
    <dbReference type="NCBI Taxonomy" id="1654605"/>
    <lineage>
        <taxon>Eukaryota</taxon>
        <taxon>Fungi</taxon>
        <taxon>Dikarya</taxon>
        <taxon>Ascomycota</taxon>
        <taxon>Saccharomycotina</taxon>
        <taxon>Saccharomycetes</taxon>
        <taxon>Saccharomycetales</taxon>
        <taxon>Saccharomycetaceae</taxon>
        <taxon>Lachancea</taxon>
    </lineage>
</organism>
<comment type="subunit">
    <text evidence="3">Component of the NDC80 complex, which consists of NDC80, NUF2, SPC24 and SPC25.</text>
</comment>
<dbReference type="InterPro" id="IPR013255">
    <property type="entry name" value="Spc25_C"/>
</dbReference>
<evidence type="ECO:0000313" key="14">
    <source>
        <dbReference type="EMBL" id="CUS24315.1"/>
    </source>
</evidence>
<keyword evidence="11" id="KW-0539">Nucleus</keyword>
<feature type="domain" description="Chromosome segregation protein Spc25 C-terminal" evidence="13">
    <location>
        <begin position="152"/>
        <end position="221"/>
    </location>
</feature>
<evidence type="ECO:0000256" key="11">
    <source>
        <dbReference type="RuleBase" id="RU367150"/>
    </source>
</evidence>
<dbReference type="GO" id="GO:0005634">
    <property type="term" value="C:nucleus"/>
    <property type="evidence" value="ECO:0007669"/>
    <property type="project" value="UniProtKB-SubCell"/>
</dbReference>
<dbReference type="InterPro" id="IPR045143">
    <property type="entry name" value="Spc25"/>
</dbReference>
<keyword evidence="9 11" id="KW-0131">Cell cycle</keyword>